<dbReference type="InterPro" id="IPR036250">
    <property type="entry name" value="AcylCo_DH-like_C"/>
</dbReference>
<dbReference type="InterPro" id="IPR009075">
    <property type="entry name" value="AcylCo_DH/oxidase_C"/>
</dbReference>
<dbReference type="InterPro" id="IPR052161">
    <property type="entry name" value="Mycobact_Acyl-CoA_DH"/>
</dbReference>
<dbReference type="Pfam" id="PF02770">
    <property type="entry name" value="Acyl-CoA_dh_M"/>
    <property type="match status" value="1"/>
</dbReference>
<dbReference type="Pfam" id="PF02771">
    <property type="entry name" value="Acyl-CoA_dh_N"/>
    <property type="match status" value="2"/>
</dbReference>
<dbReference type="RefSeq" id="WP_230734620.1">
    <property type="nucleotide sequence ID" value="NZ_JAJNDB010000002.1"/>
</dbReference>
<comment type="caution">
    <text evidence="9">The sequence shown here is derived from an EMBL/GenBank/DDBJ whole genome shotgun (WGS) entry which is preliminary data.</text>
</comment>
<evidence type="ECO:0000256" key="5">
    <source>
        <dbReference type="ARBA" id="ARBA00023002"/>
    </source>
</evidence>
<dbReference type="InterPro" id="IPR037069">
    <property type="entry name" value="AcylCoA_DH/ox_N_sf"/>
</dbReference>
<feature type="domain" description="Acyl-CoA oxidase/dehydrogenase middle" evidence="7">
    <location>
        <begin position="504"/>
        <end position="598"/>
    </location>
</feature>
<dbReference type="PANTHER" id="PTHR43292:SF4">
    <property type="entry name" value="ACYL-COA DEHYDROGENASE FADE34"/>
    <property type="match status" value="1"/>
</dbReference>
<dbReference type="PANTHER" id="PTHR43292">
    <property type="entry name" value="ACYL-COA DEHYDROGENASE"/>
    <property type="match status" value="1"/>
</dbReference>
<protein>
    <submittedName>
        <fullName evidence="9">Acyl-CoA dehydrogenase</fullName>
    </submittedName>
</protein>
<evidence type="ECO:0000256" key="3">
    <source>
        <dbReference type="ARBA" id="ARBA00022630"/>
    </source>
</evidence>
<evidence type="ECO:0000256" key="1">
    <source>
        <dbReference type="ARBA" id="ARBA00001974"/>
    </source>
</evidence>
<dbReference type="Proteomes" id="UP001199469">
    <property type="component" value="Unassembled WGS sequence"/>
</dbReference>
<gene>
    <name evidence="9" type="ORF">LQ327_14365</name>
</gene>
<evidence type="ECO:0000313" key="10">
    <source>
        <dbReference type="Proteomes" id="UP001199469"/>
    </source>
</evidence>
<feature type="domain" description="Acyl-CoA dehydrogenase/oxidase N-terminal" evidence="8">
    <location>
        <begin position="11"/>
        <end position="103"/>
    </location>
</feature>
<keyword evidence="4" id="KW-0274">FAD</keyword>
<accession>A0ABS8P8H4</accession>
<comment type="cofactor">
    <cofactor evidence="1">
        <name>FAD</name>
        <dbReference type="ChEBI" id="CHEBI:57692"/>
    </cofactor>
</comment>
<dbReference type="SUPFAM" id="SSF56645">
    <property type="entry name" value="Acyl-CoA dehydrogenase NM domain-like"/>
    <property type="match status" value="2"/>
</dbReference>
<evidence type="ECO:0000259" key="6">
    <source>
        <dbReference type="Pfam" id="PF00441"/>
    </source>
</evidence>
<evidence type="ECO:0000256" key="2">
    <source>
        <dbReference type="ARBA" id="ARBA00009347"/>
    </source>
</evidence>
<feature type="domain" description="Acyl-CoA dehydrogenase/oxidase N-terminal" evidence="8">
    <location>
        <begin position="417"/>
        <end position="500"/>
    </location>
</feature>
<name>A0ABS8P8H4_9PSEU</name>
<dbReference type="SUPFAM" id="SSF47203">
    <property type="entry name" value="Acyl-CoA dehydrogenase C-terminal domain-like"/>
    <property type="match status" value="2"/>
</dbReference>
<keyword evidence="5" id="KW-0560">Oxidoreductase</keyword>
<dbReference type="InterPro" id="IPR013786">
    <property type="entry name" value="AcylCoA_DH/ox_N"/>
</dbReference>
<proteinExistence type="inferred from homology"/>
<dbReference type="InterPro" id="IPR009100">
    <property type="entry name" value="AcylCoA_DH/oxidase_NM_dom_sf"/>
</dbReference>
<evidence type="ECO:0000313" key="9">
    <source>
        <dbReference type="EMBL" id="MCD2194553.1"/>
    </source>
</evidence>
<sequence>MQSSAPVWPDDDQRDLAEAVRTLLVRRADSGAVRAAIASRSGFDDGLWVTLGRELGVAGLAVAARHGGSGAGPGELAVVAQELGRVVAPSPWFATVLAAEVLGAASDDDPAAAESLVAIASGERRATVALPLDGRDPADPPAIQGDPAADGSGVTITGELADVLDPHADDVVVPVSTPTGPGLAVVGADALTVTDLEGLDLTRRRGRIGLDRAVGRLLDVPDPHEAVRRGVRLGLLLRAAEHVGVAGRCLDLAVEHGGTRRQFDRPIGSFQAVKHLCADLLVALEQARAALHDAVVAAQADPDGAEPAIRAAALTAADAAREVAGGAVQVLAGIGFTWEHDAHLSFRRAHASAVLFGGPDVHRRALAGEALGGAAPAPSSDGPDDLAAFAARVDAWHFARPPLPAGTRRDVDAGRRWFDAAIAYRRDLADAGLAGLTWPVDYGGQGLDPAHEVAFARGTRGHETFSEVFTVGVAMCGPVILSLGSADQRSRYLAPLLRGEEYWCQLFSEPEAGSDLASLRTRAVPDGAGWRVTGQKVWTTFAHFADHALLLARTDPEVPKHRGLTMFVVDMAAPGIRTRPLRQMTGDEEFCEVFLDDVALPADAVVGEVGGGWKAALTMLAHERRALGRDPLALAPPVTLQHLVGLVGDDEVGETHRHRVIDLWVRERALRAFGDRLAAAGVAGEDPGALASVGKLAAAGLARDVTRAAVEIAGAHGLAWDPAEPDGELWSRGVLYAPMLSIAGGTDQIQRTIIGERLLGLPREPS</sequence>
<feature type="domain" description="Acyl-CoA dehydrogenase/oxidase C-terminal" evidence="6">
    <location>
        <begin position="610"/>
        <end position="759"/>
    </location>
</feature>
<comment type="similarity">
    <text evidence="2">Belongs to the acyl-CoA dehydrogenase family.</text>
</comment>
<dbReference type="Gene3D" id="1.20.140.10">
    <property type="entry name" value="Butyryl-CoA Dehydrogenase, subunit A, domain 3"/>
    <property type="match status" value="2"/>
</dbReference>
<reference evidence="9 10" key="1">
    <citation type="submission" date="2021-11" db="EMBL/GenBank/DDBJ databases">
        <title>Draft genome sequence of Actinomycetospora sp. SF1 isolated from the rhizosphere soil.</title>
        <authorList>
            <person name="Duangmal K."/>
            <person name="Chantavorakit T."/>
        </authorList>
    </citation>
    <scope>NUCLEOTIDE SEQUENCE [LARGE SCALE GENOMIC DNA]</scope>
    <source>
        <strain evidence="9 10">TBRC 5722</strain>
    </source>
</reference>
<evidence type="ECO:0000259" key="8">
    <source>
        <dbReference type="Pfam" id="PF02771"/>
    </source>
</evidence>
<feature type="domain" description="Acyl-CoA dehydrogenase/oxidase C-terminal" evidence="6">
    <location>
        <begin position="237"/>
        <end position="367"/>
    </location>
</feature>
<dbReference type="Gene3D" id="1.10.540.10">
    <property type="entry name" value="Acyl-CoA dehydrogenase/oxidase, N-terminal domain"/>
    <property type="match status" value="2"/>
</dbReference>
<organism evidence="9 10">
    <name type="scientific">Actinomycetospora endophytica</name>
    <dbReference type="NCBI Taxonomy" id="2291215"/>
    <lineage>
        <taxon>Bacteria</taxon>
        <taxon>Bacillati</taxon>
        <taxon>Actinomycetota</taxon>
        <taxon>Actinomycetes</taxon>
        <taxon>Pseudonocardiales</taxon>
        <taxon>Pseudonocardiaceae</taxon>
        <taxon>Actinomycetospora</taxon>
    </lineage>
</organism>
<dbReference type="EMBL" id="JAJNDB010000002">
    <property type="protein sequence ID" value="MCD2194553.1"/>
    <property type="molecule type" value="Genomic_DNA"/>
</dbReference>
<keyword evidence="3" id="KW-0285">Flavoprotein</keyword>
<evidence type="ECO:0000259" key="7">
    <source>
        <dbReference type="Pfam" id="PF02770"/>
    </source>
</evidence>
<dbReference type="Gene3D" id="2.40.110.10">
    <property type="entry name" value="Butyryl-CoA Dehydrogenase, subunit A, domain 2"/>
    <property type="match status" value="1"/>
</dbReference>
<dbReference type="InterPro" id="IPR006091">
    <property type="entry name" value="Acyl-CoA_Oxase/DH_mid-dom"/>
</dbReference>
<dbReference type="InterPro" id="IPR046373">
    <property type="entry name" value="Acyl-CoA_Oxase/DH_mid-dom_sf"/>
</dbReference>
<dbReference type="Pfam" id="PF00441">
    <property type="entry name" value="Acyl-CoA_dh_1"/>
    <property type="match status" value="2"/>
</dbReference>
<keyword evidence="10" id="KW-1185">Reference proteome</keyword>
<evidence type="ECO:0000256" key="4">
    <source>
        <dbReference type="ARBA" id="ARBA00022827"/>
    </source>
</evidence>